<evidence type="ECO:0000313" key="2">
    <source>
        <dbReference type="Proteomes" id="UP000005273"/>
    </source>
</evidence>
<proteinExistence type="predicted"/>
<protein>
    <submittedName>
        <fullName evidence="1">Uncharacterized protein</fullName>
    </submittedName>
</protein>
<name>A0A0T5XB35_9BACT</name>
<dbReference type="AlphaFoldDB" id="A0A0T5XB35"/>
<dbReference type="Proteomes" id="UP000005273">
    <property type="component" value="Unassembled WGS sequence"/>
</dbReference>
<dbReference type="RefSeq" id="WP_009201715.1">
    <property type="nucleotide sequence ID" value="NZ_ACJX03000001.1"/>
</dbReference>
<comment type="caution">
    <text evidence="1">The sequence shown here is derived from an EMBL/GenBank/DDBJ whole genome shotgun (WGS) entry which is preliminary data.</text>
</comment>
<gene>
    <name evidence="1" type="ORF">HMPREF1705_02814</name>
</gene>
<dbReference type="OrthoDB" id="9954573at2"/>
<evidence type="ECO:0000313" key="1">
    <source>
        <dbReference type="EMBL" id="KRT35580.1"/>
    </source>
</evidence>
<sequence length="127" mass="13932">MKKRRQLSIALFLLAIVPVILVFAVPLFSEEKNDSLVLVASSFKYSGEEGVFKLNTTIKNVSSREIEGPGLIVTIYGQEDKLLVQRSFKARRVSLLPGEETEVAATIYVDTPVTDFRLTVTEGLGGG</sequence>
<reference evidence="2" key="1">
    <citation type="submission" date="2012-09" db="EMBL/GenBank/DDBJ databases">
        <authorList>
            <person name="Weinstock G."/>
            <person name="Sodergren E."/>
            <person name="Clifton S."/>
            <person name="Fulton L."/>
            <person name="Fulton B."/>
            <person name="Courtney L."/>
            <person name="Fronick C."/>
            <person name="Harrison M."/>
            <person name="Strong C."/>
            <person name="Farmer C."/>
            <person name="Delehaunty K."/>
            <person name="Markovic C."/>
            <person name="Hall O."/>
            <person name="Minx P."/>
            <person name="Tomlinson C."/>
            <person name="Mitreva M."/>
            <person name="Nelson J."/>
            <person name="Hou S."/>
            <person name="Wollam A."/>
            <person name="Pepin K.H."/>
            <person name="Johnson M."/>
            <person name="Bhonagiri V."/>
            <person name="Nash W.E."/>
            <person name="Suruliraj S."/>
            <person name="Warren W."/>
            <person name="Chinwalla A."/>
            <person name="Mardis E.R."/>
            <person name="Wilson R.K."/>
        </authorList>
    </citation>
    <scope>NUCLEOTIDE SEQUENCE [LARGE SCALE GENOMIC DNA]</scope>
    <source>
        <strain evidence="2">OS1</strain>
    </source>
</reference>
<keyword evidence="2" id="KW-1185">Reference proteome</keyword>
<dbReference type="STRING" id="592015.HMPREF1705_02814"/>
<organism evidence="1 2">
    <name type="scientific">Acetomicrobium hydrogeniformans ATCC BAA-1850</name>
    <dbReference type="NCBI Taxonomy" id="592015"/>
    <lineage>
        <taxon>Bacteria</taxon>
        <taxon>Thermotogati</taxon>
        <taxon>Synergistota</taxon>
        <taxon>Synergistia</taxon>
        <taxon>Synergistales</taxon>
        <taxon>Acetomicrobiaceae</taxon>
        <taxon>Acetomicrobium</taxon>
    </lineage>
</organism>
<dbReference type="EMBL" id="ACJX03000001">
    <property type="protein sequence ID" value="KRT35580.1"/>
    <property type="molecule type" value="Genomic_DNA"/>
</dbReference>
<accession>A0A0T5XB35</accession>